<dbReference type="PRINTS" id="PR01483">
    <property type="entry name" value="FASYNTHASE"/>
</dbReference>
<sequence length="292" mass="31187">MAVRNLDAAPATLPLYVKAALPALPVVGNLPGVRHADGDVPDVTLTREQITTDGANLAAYADVCGFGLRNELPATYPHLAAFGLQLMLMTDTSFPFAPMGAVHLTNSITQYFPLEVGESYAMSVHATNLRPHPRGRLVDLVSRATVDGTLVWEETSSYLSRGARDESASADSPVDGLEAPAGTARWRLGGDLGRRYGAVSGDRNPIHLYRLSAKALGFPRQIAHGMWTKARCLAALGSALPRAYRVDVEFKKPILLPGTVSFGADLGERETSFGVTGSKKPITHLVGRVTTL</sequence>
<dbReference type="Gene3D" id="3.10.129.10">
    <property type="entry name" value="Hotdog Thioesterase"/>
    <property type="match status" value="1"/>
</dbReference>
<evidence type="ECO:0000313" key="4">
    <source>
        <dbReference type="Proteomes" id="UP001164390"/>
    </source>
</evidence>
<dbReference type="PANTHER" id="PTHR43841">
    <property type="entry name" value="3-HYDROXYACYL-THIOESTER DEHYDRATASE HTDX-RELATED"/>
    <property type="match status" value="1"/>
</dbReference>
<accession>A0AA46TGK0</accession>
<evidence type="ECO:0000313" key="3">
    <source>
        <dbReference type="EMBL" id="UYM04870.1"/>
    </source>
</evidence>
<evidence type="ECO:0000256" key="1">
    <source>
        <dbReference type="ARBA" id="ARBA00005254"/>
    </source>
</evidence>
<dbReference type="RefSeq" id="WP_271633634.1">
    <property type="nucleotide sequence ID" value="NZ_CP094970.1"/>
</dbReference>
<comment type="similarity">
    <text evidence="1">Belongs to the enoyl-CoA hydratase/isomerase family.</text>
</comment>
<proteinExistence type="inferred from homology"/>
<protein>
    <recommendedName>
        <fullName evidence="2">MaoC-like domain-containing protein</fullName>
    </recommendedName>
</protein>
<dbReference type="GO" id="GO:0004312">
    <property type="term" value="F:fatty acid synthase activity"/>
    <property type="evidence" value="ECO:0007669"/>
    <property type="project" value="InterPro"/>
</dbReference>
<feature type="domain" description="MaoC-like" evidence="2">
    <location>
        <begin position="194"/>
        <end position="266"/>
    </location>
</feature>
<keyword evidence="4" id="KW-1185">Reference proteome</keyword>
<dbReference type="Proteomes" id="UP001164390">
    <property type="component" value="Chromosome"/>
</dbReference>
<organism evidence="3 4">
    <name type="scientific">Solicola gregarius</name>
    <dbReference type="NCBI Taxonomy" id="2908642"/>
    <lineage>
        <taxon>Bacteria</taxon>
        <taxon>Bacillati</taxon>
        <taxon>Actinomycetota</taxon>
        <taxon>Actinomycetes</taxon>
        <taxon>Propionibacteriales</taxon>
        <taxon>Nocardioidaceae</taxon>
        <taxon>Solicola</taxon>
    </lineage>
</organism>
<dbReference type="SUPFAM" id="SSF54637">
    <property type="entry name" value="Thioesterase/thiol ester dehydrase-isomerase"/>
    <property type="match status" value="2"/>
</dbReference>
<dbReference type="EMBL" id="CP094970">
    <property type="protein sequence ID" value="UYM04870.1"/>
    <property type="molecule type" value="Genomic_DNA"/>
</dbReference>
<dbReference type="InterPro" id="IPR029069">
    <property type="entry name" value="HotDog_dom_sf"/>
</dbReference>
<dbReference type="Pfam" id="PF01575">
    <property type="entry name" value="MaoC_dehydratas"/>
    <property type="match status" value="1"/>
</dbReference>
<dbReference type="GO" id="GO:0006633">
    <property type="term" value="P:fatty acid biosynthetic process"/>
    <property type="evidence" value="ECO:0007669"/>
    <property type="project" value="InterPro"/>
</dbReference>
<gene>
    <name evidence="3" type="ORF">L0C25_20445</name>
</gene>
<reference evidence="3" key="1">
    <citation type="submission" date="2022-01" db="EMBL/GenBank/DDBJ databases">
        <title>Nocardioidaceae gen. sp. A5X3R13.</title>
        <authorList>
            <person name="Lopez Marin M.A."/>
            <person name="Uhlik O."/>
        </authorList>
    </citation>
    <scope>NUCLEOTIDE SEQUENCE</scope>
    <source>
        <strain evidence="3">A5X3R13</strain>
    </source>
</reference>
<dbReference type="AlphaFoldDB" id="A0AA46TGK0"/>
<dbReference type="KEGG" id="sgrg:L0C25_20445"/>
<name>A0AA46TGK0_9ACTN</name>
<evidence type="ECO:0000259" key="2">
    <source>
        <dbReference type="Pfam" id="PF01575"/>
    </source>
</evidence>
<dbReference type="PANTHER" id="PTHR43841:SF1">
    <property type="entry name" value="3-HYDROXYACYL-THIOESTER DEHYDRATASE X"/>
    <property type="match status" value="1"/>
</dbReference>
<dbReference type="GO" id="GO:0005835">
    <property type="term" value="C:fatty acid synthase complex"/>
    <property type="evidence" value="ECO:0007669"/>
    <property type="project" value="InterPro"/>
</dbReference>
<dbReference type="InterPro" id="IPR003965">
    <property type="entry name" value="Fatty_acid_synthase"/>
</dbReference>
<dbReference type="InterPro" id="IPR002539">
    <property type="entry name" value="MaoC-like_dom"/>
</dbReference>